<evidence type="ECO:0000256" key="7">
    <source>
        <dbReference type="ARBA" id="ARBA00049442"/>
    </source>
</evidence>
<feature type="binding site" evidence="8">
    <location>
        <position position="218"/>
    </location>
    <ligand>
        <name>shikimate</name>
        <dbReference type="ChEBI" id="CHEBI:36208"/>
    </ligand>
</feature>
<dbReference type="Pfam" id="PF08501">
    <property type="entry name" value="Shikimate_dh_N"/>
    <property type="match status" value="1"/>
</dbReference>
<dbReference type="InterPro" id="IPR013708">
    <property type="entry name" value="Shikimate_DH-bd_N"/>
</dbReference>
<evidence type="ECO:0000259" key="10">
    <source>
        <dbReference type="Pfam" id="PF08501"/>
    </source>
</evidence>
<feature type="binding site" evidence="8">
    <location>
        <position position="79"/>
    </location>
    <ligand>
        <name>NADP(+)</name>
        <dbReference type="ChEBI" id="CHEBI:58349"/>
    </ligand>
</feature>
<feature type="domain" description="SDH C-terminal" evidence="11">
    <location>
        <begin position="241"/>
        <end position="271"/>
    </location>
</feature>
<dbReference type="RefSeq" id="WP_163764016.1">
    <property type="nucleotide sequence ID" value="NZ_JAAGYR010000004.1"/>
</dbReference>
<dbReference type="AlphaFoldDB" id="A0A6L9Y558"/>
<evidence type="ECO:0000256" key="4">
    <source>
        <dbReference type="ARBA" id="ARBA00022857"/>
    </source>
</evidence>
<evidence type="ECO:0000256" key="3">
    <source>
        <dbReference type="ARBA" id="ARBA00022605"/>
    </source>
</evidence>
<feature type="binding site" evidence="8">
    <location>
        <begin position="151"/>
        <end position="156"/>
    </location>
    <ligand>
        <name>NADP(+)</name>
        <dbReference type="ChEBI" id="CHEBI:58349"/>
    </ligand>
</feature>
<evidence type="ECO:0000256" key="8">
    <source>
        <dbReference type="HAMAP-Rule" id="MF_00222"/>
    </source>
</evidence>
<dbReference type="CDD" id="cd01065">
    <property type="entry name" value="NAD_bind_Shikimate_DH"/>
    <property type="match status" value="1"/>
</dbReference>
<evidence type="ECO:0000256" key="2">
    <source>
        <dbReference type="ARBA" id="ARBA00012962"/>
    </source>
</evidence>
<comment type="catalytic activity">
    <reaction evidence="7 8">
        <text>shikimate + NADP(+) = 3-dehydroshikimate + NADPH + H(+)</text>
        <dbReference type="Rhea" id="RHEA:17737"/>
        <dbReference type="ChEBI" id="CHEBI:15378"/>
        <dbReference type="ChEBI" id="CHEBI:16630"/>
        <dbReference type="ChEBI" id="CHEBI:36208"/>
        <dbReference type="ChEBI" id="CHEBI:57783"/>
        <dbReference type="ChEBI" id="CHEBI:58349"/>
        <dbReference type="EC" id="1.1.1.25"/>
    </reaction>
</comment>
<keyword evidence="6 8" id="KW-0057">Aromatic amino acid biosynthesis</keyword>
<keyword evidence="3 8" id="KW-0028">Amino-acid biosynthesis</keyword>
<evidence type="ECO:0000256" key="1">
    <source>
        <dbReference type="ARBA" id="ARBA00004871"/>
    </source>
</evidence>
<feature type="binding site" evidence="8">
    <location>
        <position position="88"/>
    </location>
    <ligand>
        <name>shikimate</name>
        <dbReference type="ChEBI" id="CHEBI:36208"/>
    </ligand>
</feature>
<evidence type="ECO:0000256" key="6">
    <source>
        <dbReference type="ARBA" id="ARBA00023141"/>
    </source>
</evidence>
<dbReference type="GO" id="GO:0009423">
    <property type="term" value="P:chorismate biosynthetic process"/>
    <property type="evidence" value="ECO:0007669"/>
    <property type="project" value="UniProtKB-UniRule"/>
</dbReference>
<dbReference type="Pfam" id="PF01488">
    <property type="entry name" value="Shikimate_DH"/>
    <property type="match status" value="1"/>
</dbReference>
<dbReference type="InterPro" id="IPR046346">
    <property type="entry name" value="Aminoacid_DH-like_N_sf"/>
</dbReference>
<feature type="binding site" evidence="8">
    <location>
        <position position="248"/>
    </location>
    <ligand>
        <name>shikimate</name>
        <dbReference type="ChEBI" id="CHEBI:36208"/>
    </ligand>
</feature>
<reference evidence="12 13" key="1">
    <citation type="submission" date="2020-02" db="EMBL/GenBank/DDBJ databases">
        <title>Pelistega sp. NLN82 were isolated from wild rodents of the Hainan Island.</title>
        <authorList>
            <person name="Niu N."/>
            <person name="Zhou J."/>
        </authorList>
    </citation>
    <scope>NUCLEOTIDE SEQUENCE [LARGE SCALE GENOMIC DNA]</scope>
    <source>
        <strain evidence="12 13">NLN82</strain>
    </source>
</reference>
<evidence type="ECO:0000259" key="9">
    <source>
        <dbReference type="Pfam" id="PF01488"/>
    </source>
</evidence>
<name>A0A6L9Y558_9BURK</name>
<feature type="binding site" evidence="8">
    <location>
        <begin position="14"/>
        <end position="16"/>
    </location>
    <ligand>
        <name>shikimate</name>
        <dbReference type="ChEBI" id="CHEBI:36208"/>
    </ligand>
</feature>
<organism evidence="12 13">
    <name type="scientific">Pelistega ratti</name>
    <dbReference type="NCBI Taxonomy" id="2652177"/>
    <lineage>
        <taxon>Bacteria</taxon>
        <taxon>Pseudomonadati</taxon>
        <taxon>Pseudomonadota</taxon>
        <taxon>Betaproteobacteria</taxon>
        <taxon>Burkholderiales</taxon>
        <taxon>Alcaligenaceae</taxon>
        <taxon>Pelistega</taxon>
    </lineage>
</organism>
<feature type="domain" description="Quinate/shikimate 5-dehydrogenase/glutamyl-tRNA reductase" evidence="9">
    <location>
        <begin position="117"/>
        <end position="194"/>
    </location>
</feature>
<keyword evidence="5 8" id="KW-0560">Oxidoreductase</keyword>
<sequence length="280" mass="30987">MSHFAVFGYPIQHSLSPRMHHLFAAQCGLTPFRYTKELIEPHHFTNAVHSFFQQGGKGLNITVPFKQEAFLLAQHHLTERAKTAGAVNTLWIENGFLHGDNTDGIGLVNDIKRQGISLKNQRILILGAGGATRGVILPLLQEECALLHIANRTASKAQDIAKTFQAYTPIPISASGLTDIPNQWDIIINASASSLDNTALPISSSLFTSTYFTYDMVYTHSGNTPFLDQAQQYGVKQCSDGLGMLVYQGAEAFFIWNHYYPDVDSVIKTLRHDLHSIQST</sequence>
<dbReference type="NCBIfam" id="TIGR00507">
    <property type="entry name" value="aroE"/>
    <property type="match status" value="1"/>
</dbReference>
<evidence type="ECO:0000313" key="13">
    <source>
        <dbReference type="Proteomes" id="UP000477651"/>
    </source>
</evidence>
<dbReference type="GO" id="GO:0008652">
    <property type="term" value="P:amino acid biosynthetic process"/>
    <property type="evidence" value="ECO:0007669"/>
    <property type="project" value="UniProtKB-KW"/>
</dbReference>
<comment type="caution">
    <text evidence="12">The sequence shown here is derived from an EMBL/GenBank/DDBJ whole genome shotgun (WGS) entry which is preliminary data.</text>
</comment>
<proteinExistence type="inferred from homology"/>
<feature type="binding site" evidence="8">
    <location>
        <begin position="127"/>
        <end position="131"/>
    </location>
    <ligand>
        <name>NADP(+)</name>
        <dbReference type="ChEBI" id="CHEBI:58349"/>
    </ligand>
</feature>
<dbReference type="InterPro" id="IPR011342">
    <property type="entry name" value="Shikimate_DH"/>
</dbReference>
<dbReference type="PANTHER" id="PTHR21089:SF1">
    <property type="entry name" value="BIFUNCTIONAL 3-DEHYDROQUINATE DEHYDRATASE_SHIKIMATE DEHYDROGENASE, CHLOROPLASTIC"/>
    <property type="match status" value="1"/>
</dbReference>
<feature type="binding site" evidence="8">
    <location>
        <position position="241"/>
    </location>
    <ligand>
        <name>NADP(+)</name>
        <dbReference type="ChEBI" id="CHEBI:58349"/>
    </ligand>
</feature>
<dbReference type="SUPFAM" id="SSF51735">
    <property type="entry name" value="NAD(P)-binding Rossmann-fold domains"/>
    <property type="match status" value="1"/>
</dbReference>
<keyword evidence="4 8" id="KW-0521">NADP</keyword>
<comment type="pathway">
    <text evidence="1 8">Metabolic intermediate biosynthesis; chorismate biosynthesis; chorismate from D-erythrose 4-phosphate and phosphoenolpyruvate: step 4/7.</text>
</comment>
<dbReference type="PANTHER" id="PTHR21089">
    <property type="entry name" value="SHIKIMATE DEHYDROGENASE"/>
    <property type="match status" value="1"/>
</dbReference>
<accession>A0A6L9Y558</accession>
<dbReference type="SUPFAM" id="SSF53223">
    <property type="entry name" value="Aminoacid dehydrogenase-like, N-terminal domain"/>
    <property type="match status" value="1"/>
</dbReference>
<feature type="binding site" evidence="8">
    <location>
        <position position="216"/>
    </location>
    <ligand>
        <name>NADP(+)</name>
        <dbReference type="ChEBI" id="CHEBI:58349"/>
    </ligand>
</feature>
<dbReference type="GO" id="GO:0004764">
    <property type="term" value="F:shikimate 3-dehydrogenase (NADP+) activity"/>
    <property type="evidence" value="ECO:0007669"/>
    <property type="project" value="UniProtKB-UniRule"/>
</dbReference>
<dbReference type="GO" id="GO:0050661">
    <property type="term" value="F:NADP binding"/>
    <property type="evidence" value="ECO:0007669"/>
    <property type="project" value="InterPro"/>
</dbReference>
<comment type="subunit">
    <text evidence="8">Homodimer.</text>
</comment>
<dbReference type="GO" id="GO:0019632">
    <property type="term" value="P:shikimate metabolic process"/>
    <property type="evidence" value="ECO:0007669"/>
    <property type="project" value="InterPro"/>
</dbReference>
<dbReference type="Gene3D" id="3.40.50.10860">
    <property type="entry name" value="Leucine Dehydrogenase, chain A, domain 1"/>
    <property type="match status" value="1"/>
</dbReference>
<comment type="function">
    <text evidence="8">Involved in the biosynthesis of the chorismate, which leads to the biosynthesis of aromatic amino acids. Catalyzes the reversible NADPH linked reduction of 3-dehydroshikimate (DHSA) to yield shikimate (SA).</text>
</comment>
<feature type="domain" description="Shikimate dehydrogenase substrate binding N-terminal" evidence="10">
    <location>
        <begin position="6"/>
        <end position="90"/>
    </location>
</feature>
<dbReference type="EC" id="1.1.1.25" evidence="2 8"/>
<dbReference type="Gene3D" id="3.40.50.720">
    <property type="entry name" value="NAD(P)-binding Rossmann-like Domain"/>
    <property type="match status" value="1"/>
</dbReference>
<dbReference type="Proteomes" id="UP000477651">
    <property type="component" value="Unassembled WGS sequence"/>
</dbReference>
<feature type="active site" description="Proton acceptor" evidence="8">
    <location>
        <position position="66"/>
    </location>
</feature>
<feature type="binding site" evidence="8">
    <location>
        <position position="103"/>
    </location>
    <ligand>
        <name>shikimate</name>
        <dbReference type="ChEBI" id="CHEBI:36208"/>
    </ligand>
</feature>
<feature type="binding site" evidence="8">
    <location>
        <position position="62"/>
    </location>
    <ligand>
        <name>shikimate</name>
        <dbReference type="ChEBI" id="CHEBI:36208"/>
    </ligand>
</feature>
<dbReference type="HAMAP" id="MF_00222">
    <property type="entry name" value="Shikimate_DH_AroE"/>
    <property type="match status" value="1"/>
</dbReference>
<dbReference type="EMBL" id="JAAGYR010000004">
    <property type="protein sequence ID" value="NEN75325.1"/>
    <property type="molecule type" value="Genomic_DNA"/>
</dbReference>
<dbReference type="NCBIfam" id="NF001310">
    <property type="entry name" value="PRK00258.1-2"/>
    <property type="match status" value="1"/>
</dbReference>
<dbReference type="InterPro" id="IPR006151">
    <property type="entry name" value="Shikm_DH/Glu-tRNA_Rdtase"/>
</dbReference>
<dbReference type="UniPathway" id="UPA00053">
    <property type="reaction ID" value="UER00087"/>
</dbReference>
<protein>
    <recommendedName>
        <fullName evidence="2 8">Shikimate dehydrogenase (NADP(+))</fullName>
        <shortName evidence="8">SDH</shortName>
        <ecNumber evidence="2 8">1.1.1.25</ecNumber>
    </recommendedName>
</protein>
<dbReference type="GO" id="GO:0005829">
    <property type="term" value="C:cytosol"/>
    <property type="evidence" value="ECO:0007669"/>
    <property type="project" value="TreeGrafter"/>
</dbReference>
<evidence type="ECO:0000259" key="11">
    <source>
        <dbReference type="Pfam" id="PF18317"/>
    </source>
</evidence>
<dbReference type="GO" id="GO:0009073">
    <property type="term" value="P:aromatic amino acid family biosynthetic process"/>
    <property type="evidence" value="ECO:0007669"/>
    <property type="project" value="UniProtKB-KW"/>
</dbReference>
<gene>
    <name evidence="8 12" type="primary">aroE</name>
    <name evidence="12" type="ORF">F9B74_03150</name>
</gene>
<dbReference type="InterPro" id="IPR036291">
    <property type="entry name" value="NAD(P)-bd_dom_sf"/>
</dbReference>
<dbReference type="InterPro" id="IPR022893">
    <property type="entry name" value="Shikimate_DH_fam"/>
</dbReference>
<keyword evidence="13" id="KW-1185">Reference proteome</keyword>
<dbReference type="InterPro" id="IPR041121">
    <property type="entry name" value="SDH_C"/>
</dbReference>
<dbReference type="FunFam" id="3.40.50.10860:FF:000006">
    <property type="entry name" value="Shikimate dehydrogenase (NADP(+))"/>
    <property type="match status" value="1"/>
</dbReference>
<comment type="similarity">
    <text evidence="8">Belongs to the shikimate dehydrogenase family.</text>
</comment>
<dbReference type="Pfam" id="PF18317">
    <property type="entry name" value="SDH_C"/>
    <property type="match status" value="1"/>
</dbReference>
<evidence type="ECO:0000256" key="5">
    <source>
        <dbReference type="ARBA" id="ARBA00023002"/>
    </source>
</evidence>
<evidence type="ECO:0000313" key="12">
    <source>
        <dbReference type="EMBL" id="NEN75325.1"/>
    </source>
</evidence>